<comment type="caution">
    <text evidence="3">The sequence shown here is derived from an EMBL/GenBank/DDBJ whole genome shotgun (WGS) entry which is preliminary data.</text>
</comment>
<dbReference type="EMBL" id="VXIS01000100">
    <property type="protein sequence ID" value="KAA8905334.1"/>
    <property type="molecule type" value="Genomic_DNA"/>
</dbReference>
<protein>
    <recommendedName>
        <fullName evidence="2">HNH nuclease domain-containing protein</fullName>
    </recommendedName>
</protein>
<proteinExistence type="predicted"/>
<keyword evidence="4" id="KW-1185">Reference proteome</keyword>
<evidence type="ECO:0000256" key="1">
    <source>
        <dbReference type="SAM" id="MobiDB-lite"/>
    </source>
</evidence>
<feature type="region of interest" description="Disordered" evidence="1">
    <location>
        <begin position="40"/>
        <end position="65"/>
    </location>
</feature>
<organism evidence="3 4">
    <name type="scientific">Sphaerosporella brunnea</name>
    <dbReference type="NCBI Taxonomy" id="1250544"/>
    <lineage>
        <taxon>Eukaryota</taxon>
        <taxon>Fungi</taxon>
        <taxon>Dikarya</taxon>
        <taxon>Ascomycota</taxon>
        <taxon>Pezizomycotina</taxon>
        <taxon>Pezizomycetes</taxon>
        <taxon>Pezizales</taxon>
        <taxon>Pyronemataceae</taxon>
        <taxon>Sphaerosporella</taxon>
    </lineage>
</organism>
<feature type="compositionally biased region" description="Polar residues" evidence="1">
    <location>
        <begin position="46"/>
        <end position="59"/>
    </location>
</feature>
<evidence type="ECO:0000313" key="4">
    <source>
        <dbReference type="Proteomes" id="UP000326924"/>
    </source>
</evidence>
<feature type="domain" description="HNH nuclease" evidence="2">
    <location>
        <begin position="189"/>
        <end position="277"/>
    </location>
</feature>
<dbReference type="Proteomes" id="UP000326924">
    <property type="component" value="Unassembled WGS sequence"/>
</dbReference>
<sequence>MLRLADSERNKSIAMEDDIPPLSPIAAALRAKLAPLHIKTDVDPTSGESPPASTTSSLPDSVLSDAPPSSTTFLKKMAAALKILDDYIPEGPHDKTVNILRAMIKHIPTLGKEEVFADIVKEQDLAGLARHYMNLVVFPLRAKGNSTPAAWSLSSRFSEDSLPEGEFESQQRQQARLKKDCLRRDNGCCLISGFLDPSFDSDPSKDTLDTEAAHVVPFAMASFSEVQRPWAEQVWSEIHRLFPDAKDFEPEHINDPSNCLTLESTLHRHFGKLNWALELTTKPNTYKVVTFSKLPSGIRRMGLLPNEYVTFVAHDGRYPLPCPSLLNLHAAVAHIYHASGMSDDFEQILEARTEITCLAPDGSTPIAHVLMMMI</sequence>
<evidence type="ECO:0000313" key="3">
    <source>
        <dbReference type="EMBL" id="KAA8905334.1"/>
    </source>
</evidence>
<dbReference type="Pfam" id="PF13391">
    <property type="entry name" value="HNH_2"/>
    <property type="match status" value="1"/>
</dbReference>
<dbReference type="InParanoid" id="A0A5J5EVZ7"/>
<dbReference type="AlphaFoldDB" id="A0A5J5EVZ7"/>
<accession>A0A5J5EVZ7</accession>
<reference evidence="3 4" key="1">
    <citation type="submission" date="2019-09" db="EMBL/GenBank/DDBJ databases">
        <title>Draft genome of the ectomycorrhizal ascomycete Sphaerosporella brunnea.</title>
        <authorList>
            <consortium name="DOE Joint Genome Institute"/>
            <person name="Benucci G.M."/>
            <person name="Marozzi G."/>
            <person name="Antonielli L."/>
            <person name="Sanchez S."/>
            <person name="Marco P."/>
            <person name="Wang X."/>
            <person name="Falini L.B."/>
            <person name="Barry K."/>
            <person name="Haridas S."/>
            <person name="Lipzen A."/>
            <person name="Labutti K."/>
            <person name="Grigoriev I.V."/>
            <person name="Murat C."/>
            <person name="Martin F."/>
            <person name="Albertini E."/>
            <person name="Donnini D."/>
            <person name="Bonito G."/>
        </authorList>
    </citation>
    <scope>NUCLEOTIDE SEQUENCE [LARGE SCALE GENOMIC DNA]</scope>
    <source>
        <strain evidence="3 4">Sb_GMNB300</strain>
    </source>
</reference>
<name>A0A5J5EVZ7_9PEZI</name>
<evidence type="ECO:0000259" key="2">
    <source>
        <dbReference type="Pfam" id="PF13391"/>
    </source>
</evidence>
<dbReference type="InterPro" id="IPR003615">
    <property type="entry name" value="HNH_nuc"/>
</dbReference>
<dbReference type="OrthoDB" id="2104739at2759"/>
<gene>
    <name evidence="3" type="ORF">FN846DRAFT_7815</name>
</gene>